<reference evidence="14" key="1">
    <citation type="submission" date="2022-03" db="EMBL/GenBank/DDBJ databases">
        <authorList>
            <person name="Legras J.-L."/>
            <person name="Devillers H."/>
            <person name="Grondin C."/>
        </authorList>
    </citation>
    <scope>NUCLEOTIDE SEQUENCE</scope>
    <source>
        <strain evidence="14">CLIB 1423</strain>
    </source>
</reference>
<evidence type="ECO:0000313" key="14">
    <source>
        <dbReference type="EMBL" id="CAH2355961.1"/>
    </source>
</evidence>
<feature type="region of interest" description="Disordered" evidence="11">
    <location>
        <begin position="357"/>
        <end position="446"/>
    </location>
</feature>
<dbReference type="Gene3D" id="1.20.5.1940">
    <property type="match status" value="1"/>
</dbReference>
<feature type="compositionally biased region" description="Polar residues" evidence="11">
    <location>
        <begin position="382"/>
        <end position="401"/>
    </location>
</feature>
<dbReference type="Proteomes" id="UP000837801">
    <property type="component" value="Unassembled WGS sequence"/>
</dbReference>
<feature type="compositionally biased region" description="Pro residues" evidence="11">
    <location>
        <begin position="312"/>
        <end position="325"/>
    </location>
</feature>
<proteinExistence type="inferred from homology"/>
<keyword evidence="7 10" id="KW-0863">Zinc-finger</keyword>
<dbReference type="SUPFAM" id="SSF48464">
    <property type="entry name" value="ENTH/VHS domain"/>
    <property type="match status" value="1"/>
</dbReference>
<dbReference type="SMART" id="SM00288">
    <property type="entry name" value="VHS"/>
    <property type="match status" value="1"/>
</dbReference>
<dbReference type="AlphaFoldDB" id="A0A9P0QVQ3"/>
<evidence type="ECO:0000259" key="12">
    <source>
        <dbReference type="PROSITE" id="PS50178"/>
    </source>
</evidence>
<keyword evidence="15" id="KW-1185">Reference proteome</keyword>
<evidence type="ECO:0000256" key="3">
    <source>
        <dbReference type="ARBA" id="ARBA00017753"/>
    </source>
</evidence>
<evidence type="ECO:0000256" key="8">
    <source>
        <dbReference type="ARBA" id="ARBA00022833"/>
    </source>
</evidence>
<comment type="similarity">
    <text evidence="2">Belongs to the VPS27 family.</text>
</comment>
<dbReference type="InterPro" id="IPR008942">
    <property type="entry name" value="ENTH_VHS"/>
</dbReference>
<dbReference type="GO" id="GO:0043328">
    <property type="term" value="P:protein transport to vacuole involved in ubiquitin-dependent protein catabolic process via the multivesicular body sorting pathway"/>
    <property type="evidence" value="ECO:0007669"/>
    <property type="project" value="TreeGrafter"/>
</dbReference>
<dbReference type="CDD" id="cd21385">
    <property type="entry name" value="GAT_Vps27"/>
    <property type="match status" value="1"/>
</dbReference>
<keyword evidence="8" id="KW-0862">Zinc</keyword>
<feature type="compositionally biased region" description="Low complexity" evidence="11">
    <location>
        <begin position="402"/>
        <end position="438"/>
    </location>
</feature>
<comment type="caution">
    <text evidence="14">The sequence shown here is derived from an EMBL/GenBank/DDBJ whole genome shotgun (WGS) entry which is preliminary data.</text>
</comment>
<keyword evidence="5" id="KW-0677">Repeat</keyword>
<organism evidence="14 15">
    <name type="scientific">[Candida] railenensis</name>
    <dbReference type="NCBI Taxonomy" id="45579"/>
    <lineage>
        <taxon>Eukaryota</taxon>
        <taxon>Fungi</taxon>
        <taxon>Dikarya</taxon>
        <taxon>Ascomycota</taxon>
        <taxon>Saccharomycotina</taxon>
        <taxon>Pichiomycetes</taxon>
        <taxon>Debaryomycetaceae</taxon>
        <taxon>Kurtzmaniella</taxon>
    </lineage>
</organism>
<evidence type="ECO:0000256" key="5">
    <source>
        <dbReference type="ARBA" id="ARBA00022737"/>
    </source>
</evidence>
<dbReference type="GO" id="GO:0008270">
    <property type="term" value="F:zinc ion binding"/>
    <property type="evidence" value="ECO:0007669"/>
    <property type="project" value="UniProtKB-KW"/>
</dbReference>
<feature type="region of interest" description="Disordered" evidence="11">
    <location>
        <begin position="539"/>
        <end position="797"/>
    </location>
</feature>
<sequence>MSWFSGSSTGPINNLEAKIQEATSSSIPNGEIEISVALEITDIIRSKQIPAKQCMRTLKKRLTSVQGNPNLTKSVLQLIDLCVKNGGFHFLVEIATPEFVDYLCDNVFKIHYNIKDRDIQGNPAKFEVGCYIFQLLRNWSVYFKGQLQLAGVEKAYKQLVREGFKVDESVYGPSSDNIVVGEATTEGFEFIDTEVPPDWVDGEECMICYSPFSVINRKHHCRSCGGVFCQTHSSKSMPLVGLGIMEPVRVCDNCFEKRGGGRRRTGSSEARAPSRSRGTRDIVPSADDEDDDLKKAIELSLRESQIPMSRPNGPPPQFEAPPPISAPQAPQGSAPDDEEDEDMKAAIAASLREFKEKEELYQRQSAPPPEPEDNFYGDLLPSGSQYSSSNFNQAAPTNPFEQSSQFTGQSTQSSQIGNQQQFQPQQQQQTSHTTYQQPELEDLSPSEEESINLFITLMNNLKNDPAKQANILYDTNLSELHSNIITFKPKLNRSLRASLEKYETFLELNNKISTITRLYDSYLESKLAQAYGGHQISYQQQNPTGGYQYQPQQPQQQFNGYSGSQNLPESPLEPVSGYQKRQSTGYDNHVPEVGSEPPIEIQQGSPYQVRQSTGYPLNQTLPEPHADQVPLPHYQSRQSTGYPVNENESEPPVDAQYGYNNSVPPQRTSGSYPGSKVPEPMPETTFNSTPSYPPGTEVSNPPASQENTGPYPKVDYYQQQQSSSSTQIYPSFNPSEPPTGEQELQPAPSQPFSYPSSTISVPEDENEDKVAAKFPPVSDIEPKVDGDTHHEANALPSISGLPSLERIKSSQSQKLYAEEPLIEL</sequence>
<dbReference type="Pfam" id="PF00790">
    <property type="entry name" value="VHS"/>
    <property type="match status" value="1"/>
</dbReference>
<dbReference type="Pfam" id="PF02809">
    <property type="entry name" value="UIM"/>
    <property type="match status" value="2"/>
</dbReference>
<dbReference type="PROSITE" id="PS50178">
    <property type="entry name" value="ZF_FYVE"/>
    <property type="match status" value="1"/>
</dbReference>
<dbReference type="InterPro" id="IPR011011">
    <property type="entry name" value="Znf_FYVE_PHD"/>
</dbReference>
<keyword evidence="9" id="KW-0472">Membrane</keyword>
<feature type="compositionally biased region" description="Low complexity" evidence="11">
    <location>
        <begin position="539"/>
        <end position="561"/>
    </location>
</feature>
<evidence type="ECO:0000259" key="13">
    <source>
        <dbReference type="PROSITE" id="PS50179"/>
    </source>
</evidence>
<feature type="compositionally biased region" description="Polar residues" evidence="11">
    <location>
        <begin position="750"/>
        <end position="760"/>
    </location>
</feature>
<feature type="compositionally biased region" description="Polar residues" evidence="11">
    <location>
        <begin position="602"/>
        <end position="621"/>
    </location>
</feature>
<dbReference type="EMBL" id="CAKXYY010000040">
    <property type="protein sequence ID" value="CAH2355961.1"/>
    <property type="molecule type" value="Genomic_DNA"/>
</dbReference>
<dbReference type="GO" id="GO:0032266">
    <property type="term" value="F:phosphatidylinositol-3-phosphate binding"/>
    <property type="evidence" value="ECO:0007669"/>
    <property type="project" value="UniProtKB-ARBA"/>
</dbReference>
<comment type="subcellular location">
    <subcellularLocation>
        <location evidence="1">Endosome membrane</location>
        <topology evidence="1">Peripheral membrane protein</topology>
        <orientation evidence="1">Cytoplasmic side</orientation>
    </subcellularLocation>
</comment>
<keyword evidence="4" id="KW-0479">Metal-binding</keyword>
<protein>
    <recommendedName>
        <fullName evidence="3">Vacuolar protein sorting-associated protein 27</fullName>
    </recommendedName>
</protein>
<dbReference type="OrthoDB" id="957735at2759"/>
<feature type="region of interest" description="Disordered" evidence="11">
    <location>
        <begin position="259"/>
        <end position="342"/>
    </location>
</feature>
<feature type="compositionally biased region" description="Basic and acidic residues" evidence="11">
    <location>
        <begin position="780"/>
        <end position="792"/>
    </location>
</feature>
<dbReference type="Gene3D" id="3.30.40.10">
    <property type="entry name" value="Zinc/RING finger domain, C3HC4 (zinc finger)"/>
    <property type="match status" value="1"/>
</dbReference>
<evidence type="ECO:0000256" key="1">
    <source>
        <dbReference type="ARBA" id="ARBA00004125"/>
    </source>
</evidence>
<dbReference type="GO" id="GO:0006623">
    <property type="term" value="P:protein targeting to vacuole"/>
    <property type="evidence" value="ECO:0007669"/>
    <property type="project" value="TreeGrafter"/>
</dbReference>
<feature type="compositionally biased region" description="Basic and acidic residues" evidence="11">
    <location>
        <begin position="292"/>
        <end position="301"/>
    </location>
</feature>
<dbReference type="InterPro" id="IPR049425">
    <property type="entry name" value="Vps27_GAT-like"/>
</dbReference>
<keyword evidence="6" id="KW-0967">Endosome</keyword>
<dbReference type="SMART" id="SM00726">
    <property type="entry name" value="UIM"/>
    <property type="match status" value="2"/>
</dbReference>
<dbReference type="Gene3D" id="1.25.40.90">
    <property type="match status" value="1"/>
</dbReference>
<gene>
    <name evidence="14" type="ORF">CLIB1423_40S00364</name>
</gene>
<dbReference type="PANTHER" id="PTHR47794:SF1">
    <property type="entry name" value="VACUOLAR PROTEIN SORTING-ASSOCIATED PROTEIN 27"/>
    <property type="match status" value="1"/>
</dbReference>
<feature type="domain" description="VHS" evidence="13">
    <location>
        <begin position="24"/>
        <end position="167"/>
    </location>
</feature>
<dbReference type="SMART" id="SM00064">
    <property type="entry name" value="FYVE"/>
    <property type="match status" value="1"/>
</dbReference>
<dbReference type="GO" id="GO:0010008">
    <property type="term" value="C:endosome membrane"/>
    <property type="evidence" value="ECO:0007669"/>
    <property type="project" value="UniProtKB-SubCell"/>
</dbReference>
<dbReference type="PROSITE" id="PS50179">
    <property type="entry name" value="VHS"/>
    <property type="match status" value="1"/>
</dbReference>
<dbReference type="PROSITE" id="PS50330">
    <property type="entry name" value="UIM"/>
    <property type="match status" value="2"/>
</dbReference>
<dbReference type="InterPro" id="IPR017455">
    <property type="entry name" value="Znf_FYVE-rel"/>
</dbReference>
<dbReference type="InterPro" id="IPR003903">
    <property type="entry name" value="UIM_dom"/>
</dbReference>
<accession>A0A9P0QVQ3</accession>
<dbReference type="GO" id="GO:0033565">
    <property type="term" value="C:ESCRT-0 complex"/>
    <property type="evidence" value="ECO:0007669"/>
    <property type="project" value="TreeGrafter"/>
</dbReference>
<evidence type="ECO:0000256" key="11">
    <source>
        <dbReference type="SAM" id="MobiDB-lite"/>
    </source>
</evidence>
<evidence type="ECO:0000313" key="15">
    <source>
        <dbReference type="Proteomes" id="UP000837801"/>
    </source>
</evidence>
<dbReference type="InterPro" id="IPR013083">
    <property type="entry name" value="Znf_RING/FYVE/PHD"/>
</dbReference>
<evidence type="ECO:0000256" key="9">
    <source>
        <dbReference type="ARBA" id="ARBA00023136"/>
    </source>
</evidence>
<dbReference type="Gene3D" id="6.10.140.100">
    <property type="match status" value="1"/>
</dbReference>
<dbReference type="Pfam" id="PF01363">
    <property type="entry name" value="FYVE"/>
    <property type="match status" value="1"/>
</dbReference>
<evidence type="ECO:0000256" key="2">
    <source>
        <dbReference type="ARBA" id="ARBA00008597"/>
    </source>
</evidence>
<feature type="compositionally biased region" description="Polar residues" evidence="11">
    <location>
        <begin position="697"/>
        <end position="708"/>
    </location>
</feature>
<evidence type="ECO:0000256" key="4">
    <source>
        <dbReference type="ARBA" id="ARBA00022723"/>
    </source>
</evidence>
<dbReference type="GO" id="GO:0043130">
    <property type="term" value="F:ubiquitin binding"/>
    <property type="evidence" value="ECO:0007669"/>
    <property type="project" value="InterPro"/>
</dbReference>
<evidence type="ECO:0000256" key="6">
    <source>
        <dbReference type="ARBA" id="ARBA00022753"/>
    </source>
</evidence>
<dbReference type="SUPFAM" id="SSF57903">
    <property type="entry name" value="FYVE/PHD zinc finger"/>
    <property type="match status" value="1"/>
</dbReference>
<name>A0A9P0QVQ3_9ASCO</name>
<evidence type="ECO:0000256" key="10">
    <source>
        <dbReference type="PROSITE-ProRule" id="PRU00091"/>
    </source>
</evidence>
<dbReference type="InterPro" id="IPR000306">
    <property type="entry name" value="Znf_FYVE"/>
</dbReference>
<dbReference type="InterPro" id="IPR002014">
    <property type="entry name" value="VHS_dom"/>
</dbReference>
<feature type="compositionally biased region" description="Polar residues" evidence="11">
    <location>
        <begin position="658"/>
        <end position="672"/>
    </location>
</feature>
<feature type="domain" description="FYVE-type" evidence="12">
    <location>
        <begin position="199"/>
        <end position="259"/>
    </location>
</feature>
<evidence type="ECO:0000256" key="7">
    <source>
        <dbReference type="ARBA" id="ARBA00022771"/>
    </source>
</evidence>
<dbReference type="PANTHER" id="PTHR47794">
    <property type="entry name" value="VACUOLAR PROTEIN SORTING-ASSOCIATED PROTEIN 27"/>
    <property type="match status" value="1"/>
</dbReference>
<dbReference type="Pfam" id="PF21356">
    <property type="entry name" value="Vps27_GAT-like"/>
    <property type="match status" value="1"/>
</dbReference>